<dbReference type="Pfam" id="PF22675">
    <property type="entry name" value="KH-I_KHDC4-BBP"/>
    <property type="match status" value="1"/>
</dbReference>
<dbReference type="GO" id="GO:0005681">
    <property type="term" value="C:spliceosomal complex"/>
    <property type="evidence" value="ECO:0007669"/>
    <property type="project" value="UniProtKB-KW"/>
</dbReference>
<evidence type="ECO:0000256" key="4">
    <source>
        <dbReference type="ARBA" id="ARBA00022723"/>
    </source>
</evidence>
<feature type="domain" description="CCHC-type" evidence="14">
    <location>
        <begin position="362"/>
        <end position="378"/>
    </location>
</feature>
<evidence type="ECO:0000256" key="6">
    <source>
        <dbReference type="ARBA" id="ARBA00022833"/>
    </source>
</evidence>
<sequence>MSQNTEEASELVATIKADQVKMRQWYNNPDNKLDGLKTKYGEFPSFWQEILKWPGWKETRKEYILYLENGSKKRSRDNFVLTSSSSENRSSRQKSRRSRWAKSSSSEDHDIVPINPADPVMAALGLGGNIQAKRTAAGLGFSANVPEDKKEEFNSLQERLRKANSRLDNLEFEAARVDALPRGHPDRSPSPPPIYDRNGRLKNTRAKRWKEKYGEERIDCLEQILNIIPSANPTAVLGKRQRSRKIRIPVEEFPTYNFIGLIIGPRGKTQKELESKTGCKIAIRGKGSVKEGARGRQNSQPMEGADEPLHVVVTGDDPKGVEEAAKIIESMLVVIDDEKNVHKQAQLRELALLNGTLKEDDWCSICGDKGHKDFECPKRFALNSKSKVQIKCSLCGETSHPTRDCPLRKAGLAEGTEGGDQKQLDSDYSAFMAELDGRTCLPAPKGDEKTAGVDGISGGGTGSSLSVVQEAKAVDPPAMTSTGTSFVTTISSAKEVDPLTAGSVSAPGTMETLNTPGTTETLHAPLPPQPPGVAPPGIPPPGVAPPAIPPPGVAPLGVAPPGVTFPQPPANNLPPPPHGMPPPMGQQPPAYPPNQQWNQYGQYGAQQGQQQQQNGWNPNAYYGQGYDQGAGGFNWWE</sequence>
<gene>
    <name evidence="15" type="ORF">THAOC_02544</name>
</gene>
<feature type="region of interest" description="Disordered" evidence="12">
    <location>
        <begin position="499"/>
        <end position="637"/>
    </location>
</feature>
<comment type="similarity">
    <text evidence="2 11">Belongs to the BBP/SF1 family.</text>
</comment>
<dbReference type="Gene3D" id="6.10.140.1790">
    <property type="match status" value="1"/>
</dbReference>
<dbReference type="InterPro" id="IPR055256">
    <property type="entry name" value="KH_1_KHDC4/BBP-like"/>
</dbReference>
<dbReference type="PANTHER" id="PTHR11208:SF45">
    <property type="entry name" value="SPLICING FACTOR 1"/>
    <property type="match status" value="1"/>
</dbReference>
<dbReference type="Proteomes" id="UP000266841">
    <property type="component" value="Unassembled WGS sequence"/>
</dbReference>
<dbReference type="GO" id="GO:0045131">
    <property type="term" value="F:pre-mRNA branch point binding"/>
    <property type="evidence" value="ECO:0007669"/>
    <property type="project" value="UniProtKB-UniRule"/>
</dbReference>
<dbReference type="GO" id="GO:0008270">
    <property type="term" value="F:zinc ion binding"/>
    <property type="evidence" value="ECO:0007669"/>
    <property type="project" value="UniProtKB-UniRule"/>
</dbReference>
<evidence type="ECO:0000256" key="7">
    <source>
        <dbReference type="ARBA" id="ARBA00022884"/>
    </source>
</evidence>
<feature type="compositionally biased region" description="Polar residues" evidence="12">
    <location>
        <begin position="511"/>
        <end position="521"/>
    </location>
</feature>
<protein>
    <recommendedName>
        <fullName evidence="11">Branchpoint-bridging protein</fullName>
    </recommendedName>
</protein>
<comment type="caution">
    <text evidence="15">The sequence shown here is derived from an EMBL/GenBank/DDBJ whole genome shotgun (WGS) entry which is preliminary data.</text>
</comment>
<keyword evidence="4 11" id="KW-0479">Metal-binding</keyword>
<evidence type="ECO:0000256" key="12">
    <source>
        <dbReference type="SAM" id="MobiDB-lite"/>
    </source>
</evidence>
<keyword evidence="7 10" id="KW-0694">RNA-binding</keyword>
<keyword evidence="11" id="KW-0747">Spliceosome</keyword>
<dbReference type="SUPFAM" id="SSF57756">
    <property type="entry name" value="Retrovirus zinc finger-like domains"/>
    <property type="match status" value="1"/>
</dbReference>
<evidence type="ECO:0000256" key="8">
    <source>
        <dbReference type="ARBA" id="ARBA00023187"/>
    </source>
</evidence>
<dbReference type="Pfam" id="PF16275">
    <property type="entry name" value="SF1-HH"/>
    <property type="match status" value="1"/>
</dbReference>
<feature type="compositionally biased region" description="Gly residues" evidence="12">
    <location>
        <begin position="626"/>
        <end position="637"/>
    </location>
</feature>
<reference evidence="15 16" key="1">
    <citation type="journal article" date="2012" name="Genome Biol.">
        <title>Genome and low-iron response of an oceanic diatom adapted to chronic iron limitation.</title>
        <authorList>
            <person name="Lommer M."/>
            <person name="Specht M."/>
            <person name="Roy A.S."/>
            <person name="Kraemer L."/>
            <person name="Andreson R."/>
            <person name="Gutowska M.A."/>
            <person name="Wolf J."/>
            <person name="Bergner S.V."/>
            <person name="Schilhabel M.B."/>
            <person name="Klostermeier U.C."/>
            <person name="Beiko R.G."/>
            <person name="Rosenstiel P."/>
            <person name="Hippler M."/>
            <person name="Laroche J."/>
        </authorList>
    </citation>
    <scope>NUCLEOTIDE SEQUENCE [LARGE SCALE GENOMIC DNA]</scope>
    <source>
        <strain evidence="15 16">CCMP1005</strain>
    </source>
</reference>
<dbReference type="CDD" id="cd02395">
    <property type="entry name" value="KH-I_BBP"/>
    <property type="match status" value="1"/>
</dbReference>
<feature type="region of interest" description="Disordered" evidence="12">
    <location>
        <begin position="178"/>
        <end position="199"/>
    </location>
</feature>
<dbReference type="InterPro" id="IPR036612">
    <property type="entry name" value="KH_dom_type_1_sf"/>
</dbReference>
<dbReference type="InterPro" id="IPR045071">
    <property type="entry name" value="BBP-like"/>
</dbReference>
<dbReference type="InterPro" id="IPR032570">
    <property type="entry name" value="SF1-HH"/>
</dbReference>
<comment type="subcellular location">
    <subcellularLocation>
        <location evidence="1 11">Nucleus</location>
    </subcellularLocation>
</comment>
<dbReference type="EMBL" id="AGNL01002760">
    <property type="protein sequence ID" value="EJK75728.1"/>
    <property type="molecule type" value="Genomic_DNA"/>
</dbReference>
<comment type="function">
    <text evidence="11">Necessary for the splicing of pre-mRNA. Has a role in the recognition of the branch site (5'-UACUAAC-3'), the pyrimidine tract and the 3'-splice site at the 3'-end of introns.</text>
</comment>
<dbReference type="Gene3D" id="3.30.1370.10">
    <property type="entry name" value="K Homology domain, type 1"/>
    <property type="match status" value="1"/>
</dbReference>
<feature type="region of interest" description="Disordered" evidence="12">
    <location>
        <begin position="77"/>
        <end position="114"/>
    </location>
</feature>
<evidence type="ECO:0000256" key="9">
    <source>
        <dbReference type="ARBA" id="ARBA00023242"/>
    </source>
</evidence>
<keyword evidence="16" id="KW-1185">Reference proteome</keyword>
<keyword evidence="8 11" id="KW-0508">mRNA splicing</keyword>
<dbReference type="Gene3D" id="4.10.60.10">
    <property type="entry name" value="Zinc finger, CCHC-type"/>
    <property type="match status" value="1"/>
</dbReference>
<evidence type="ECO:0000256" key="5">
    <source>
        <dbReference type="ARBA" id="ARBA00022771"/>
    </source>
</evidence>
<dbReference type="InterPro" id="IPR004087">
    <property type="entry name" value="KH_dom"/>
</dbReference>
<dbReference type="InterPro" id="IPR036875">
    <property type="entry name" value="Znf_CCHC_sf"/>
</dbReference>
<evidence type="ECO:0000259" key="14">
    <source>
        <dbReference type="SMART" id="SM00343"/>
    </source>
</evidence>
<feature type="domain" description="K Homology" evidence="13">
    <location>
        <begin position="242"/>
        <end position="333"/>
    </location>
</feature>
<dbReference type="InterPro" id="IPR001878">
    <property type="entry name" value="Znf_CCHC"/>
</dbReference>
<keyword evidence="6 11" id="KW-0862">Zinc</keyword>
<keyword evidence="5 11" id="KW-0863">Zinc-finger</keyword>
<name>K0TAK2_THAOC</name>
<dbReference type="SUPFAM" id="SSF54791">
    <property type="entry name" value="Eukaryotic type KH-domain (KH-domain type I)"/>
    <property type="match status" value="1"/>
</dbReference>
<dbReference type="PROSITE" id="PS50084">
    <property type="entry name" value="KH_TYPE_1"/>
    <property type="match status" value="1"/>
</dbReference>
<evidence type="ECO:0000313" key="15">
    <source>
        <dbReference type="EMBL" id="EJK75728.1"/>
    </source>
</evidence>
<dbReference type="eggNOG" id="KOG0119">
    <property type="taxonomic scope" value="Eukaryota"/>
</dbReference>
<evidence type="ECO:0000256" key="10">
    <source>
        <dbReference type="PROSITE-ProRule" id="PRU00117"/>
    </source>
</evidence>
<dbReference type="InterPro" id="IPR047086">
    <property type="entry name" value="SF1-HH_sf"/>
</dbReference>
<evidence type="ECO:0000256" key="3">
    <source>
        <dbReference type="ARBA" id="ARBA00022664"/>
    </source>
</evidence>
<feature type="compositionally biased region" description="Pro residues" evidence="12">
    <location>
        <begin position="566"/>
        <end position="592"/>
    </location>
</feature>
<feature type="compositionally biased region" description="Basic residues" evidence="12">
    <location>
        <begin position="91"/>
        <end position="100"/>
    </location>
</feature>
<dbReference type="GO" id="GO:0000398">
    <property type="term" value="P:mRNA splicing, via spliceosome"/>
    <property type="evidence" value="ECO:0007669"/>
    <property type="project" value="UniProtKB-UniRule"/>
</dbReference>
<evidence type="ECO:0000256" key="2">
    <source>
        <dbReference type="ARBA" id="ARBA00010382"/>
    </source>
</evidence>
<dbReference type="GO" id="GO:0003729">
    <property type="term" value="F:mRNA binding"/>
    <property type="evidence" value="ECO:0007669"/>
    <property type="project" value="TreeGrafter"/>
</dbReference>
<feature type="domain" description="CCHC-type" evidence="14">
    <location>
        <begin position="391"/>
        <end position="407"/>
    </location>
</feature>
<dbReference type="PANTHER" id="PTHR11208">
    <property type="entry name" value="RNA-BINDING PROTEIN RELATED"/>
    <property type="match status" value="1"/>
</dbReference>
<dbReference type="GO" id="GO:0048024">
    <property type="term" value="P:regulation of mRNA splicing, via spliceosome"/>
    <property type="evidence" value="ECO:0007669"/>
    <property type="project" value="TreeGrafter"/>
</dbReference>
<keyword evidence="9 11" id="KW-0539">Nucleus</keyword>
<dbReference type="OMA" id="PGMPSMY"/>
<organism evidence="15 16">
    <name type="scientific">Thalassiosira oceanica</name>
    <name type="common">Marine diatom</name>
    <dbReference type="NCBI Taxonomy" id="159749"/>
    <lineage>
        <taxon>Eukaryota</taxon>
        <taxon>Sar</taxon>
        <taxon>Stramenopiles</taxon>
        <taxon>Ochrophyta</taxon>
        <taxon>Bacillariophyta</taxon>
        <taxon>Coscinodiscophyceae</taxon>
        <taxon>Thalassiosirophycidae</taxon>
        <taxon>Thalassiosirales</taxon>
        <taxon>Thalassiosiraceae</taxon>
        <taxon>Thalassiosira</taxon>
    </lineage>
</organism>
<accession>K0TAK2</accession>
<dbReference type="AlphaFoldDB" id="K0TAK2"/>
<proteinExistence type="inferred from homology"/>
<feature type="compositionally biased region" description="Pro residues" evidence="12">
    <location>
        <begin position="525"/>
        <end position="553"/>
    </location>
</feature>
<evidence type="ECO:0000313" key="16">
    <source>
        <dbReference type="Proteomes" id="UP000266841"/>
    </source>
</evidence>
<dbReference type="SMART" id="SM00343">
    <property type="entry name" value="ZnF_C2HC"/>
    <property type="match status" value="2"/>
</dbReference>
<feature type="compositionally biased region" description="Low complexity" evidence="12">
    <location>
        <begin position="593"/>
        <end position="625"/>
    </location>
</feature>
<dbReference type="OrthoDB" id="6777263at2759"/>
<evidence type="ECO:0000256" key="11">
    <source>
        <dbReference type="RuleBase" id="RU367126"/>
    </source>
</evidence>
<keyword evidence="3 11" id="KW-0507">mRNA processing</keyword>
<dbReference type="SMART" id="SM00322">
    <property type="entry name" value="KH"/>
    <property type="match status" value="1"/>
</dbReference>
<feature type="compositionally biased region" description="Basic and acidic residues" evidence="12">
    <location>
        <begin position="178"/>
        <end position="187"/>
    </location>
</feature>
<evidence type="ECO:0000259" key="13">
    <source>
        <dbReference type="SMART" id="SM00322"/>
    </source>
</evidence>
<evidence type="ECO:0000256" key="1">
    <source>
        <dbReference type="ARBA" id="ARBA00004123"/>
    </source>
</evidence>